<dbReference type="InterPro" id="IPR012871">
    <property type="entry name" value="DUF1668_ORYSA"/>
</dbReference>
<accession>A0A4U6UTS1</accession>
<dbReference type="EMBL" id="CM016556">
    <property type="protein sequence ID" value="TKW18604.1"/>
    <property type="molecule type" value="Genomic_DNA"/>
</dbReference>
<dbReference type="Proteomes" id="UP000298652">
    <property type="component" value="Chromosome 5"/>
</dbReference>
<dbReference type="OMA" id="NHKSERY"/>
<keyword evidence="2" id="KW-1185">Reference proteome</keyword>
<organism evidence="1 2">
    <name type="scientific">Setaria viridis</name>
    <name type="common">Green bristlegrass</name>
    <name type="synonym">Setaria italica subsp. viridis</name>
    <dbReference type="NCBI Taxonomy" id="4556"/>
    <lineage>
        <taxon>Eukaryota</taxon>
        <taxon>Viridiplantae</taxon>
        <taxon>Streptophyta</taxon>
        <taxon>Embryophyta</taxon>
        <taxon>Tracheophyta</taxon>
        <taxon>Spermatophyta</taxon>
        <taxon>Magnoliopsida</taxon>
        <taxon>Liliopsida</taxon>
        <taxon>Poales</taxon>
        <taxon>Poaceae</taxon>
        <taxon>PACMAD clade</taxon>
        <taxon>Panicoideae</taxon>
        <taxon>Panicodae</taxon>
        <taxon>Paniceae</taxon>
        <taxon>Cenchrinae</taxon>
        <taxon>Setaria</taxon>
    </lineage>
</organism>
<evidence type="ECO:0000313" key="2">
    <source>
        <dbReference type="Proteomes" id="UP000298652"/>
    </source>
</evidence>
<evidence type="ECO:0000313" key="1">
    <source>
        <dbReference type="EMBL" id="TKW18604.1"/>
    </source>
</evidence>
<proteinExistence type="predicted"/>
<dbReference type="Pfam" id="PF07893">
    <property type="entry name" value="DUF1668"/>
    <property type="match status" value="1"/>
</dbReference>
<dbReference type="PANTHER" id="PTHR33085:SF103">
    <property type="entry name" value="F-BOX ASSOCIATED DOMAIN-CONTAINING PROTEIN"/>
    <property type="match status" value="1"/>
</dbReference>
<protein>
    <recommendedName>
        <fullName evidence="3">F-box associated domain-containing protein</fullName>
    </recommendedName>
</protein>
<reference evidence="1" key="1">
    <citation type="submission" date="2019-03" db="EMBL/GenBank/DDBJ databases">
        <title>WGS assembly of Setaria viridis.</title>
        <authorList>
            <person name="Huang P."/>
            <person name="Jenkins J."/>
            <person name="Grimwood J."/>
            <person name="Barry K."/>
            <person name="Healey A."/>
            <person name="Mamidi S."/>
            <person name="Sreedasyam A."/>
            <person name="Shu S."/>
            <person name="Feldman M."/>
            <person name="Wu J."/>
            <person name="Yu Y."/>
            <person name="Chen C."/>
            <person name="Johnson J."/>
            <person name="Rokhsar D."/>
            <person name="Baxter I."/>
            <person name="Schmutz J."/>
            <person name="Brutnell T."/>
            <person name="Kellogg E."/>
        </authorList>
    </citation>
    <scope>NUCLEOTIDE SEQUENCE [LARGE SCALE GENOMIC DNA]</scope>
</reference>
<evidence type="ECO:0008006" key="3">
    <source>
        <dbReference type="Google" id="ProtNLM"/>
    </source>
</evidence>
<sequence>MNKWRRYLYLVVDNVNGTYPLRRIDASTLFYPRDDGFKRPPRLQETPLPHPHLHFTPSRTKDGKGALEFFGFFGRGQKKSLLAAVDYKGFSLTYDAEDRTIHGIVSPNEPKHRNPVSLAVGEALYVMDREPVPGSCCGFEALTFDMPKEVMGKLGWDWYWHCLKAPPFVLEPGYNNTSIQGYTVVGGFNIWISTRGIGTYSFDTDNGSWSKAGDWELPFHGRADFFPEHGIWLGFSSQGNLLYSSDLGVSMQCKPELDMIWKDLSPLEEWIPLKSHLVHLGSDKFCVARMFERVDMTIRGSIPHVERFAIFTGLVLQPSRDGKEPEMVNHISRIYRFHGITTCWVF</sequence>
<dbReference type="AlphaFoldDB" id="A0A4U6UTS1"/>
<dbReference type="PANTHER" id="PTHR33085">
    <property type="entry name" value="OS12G0113100 PROTEIN-RELATED"/>
    <property type="match status" value="1"/>
</dbReference>
<name>A0A4U6UTS1_SETVI</name>
<gene>
    <name evidence="1" type="ORF">SEVIR_5G441900v2</name>
</gene>
<dbReference type="Gramene" id="TKW18604">
    <property type="protein sequence ID" value="TKW18604"/>
    <property type="gene ID" value="SEVIR_5G441900v2"/>
</dbReference>